<feature type="transmembrane region" description="Helical" evidence="6">
    <location>
        <begin position="153"/>
        <end position="179"/>
    </location>
</feature>
<feature type="transmembrane region" description="Helical" evidence="6">
    <location>
        <begin position="86"/>
        <end position="106"/>
    </location>
</feature>
<sequence length="248" mass="25874">MCPHAGSWREAVAERAAACLHSEETRSRAISAPPRARGSDAMTFETWAAFTAASAILLVIPGPTVLLVVSYALGQGWRVALPMATGVALGDFTAMTLSMLGVGALLSASATAFLVLKWVGAAYLVWMGIQLWRAGGAGASLPERGGASRPGRMLAHAWLVTTLNPKSIVFFVAFLPQFLDPAGDFLAQLLVFEITFLVLAFANAFGYALLAARARGLVRRPGVLRIVNRAGGTALVGAGVASVAVRAP</sequence>
<name>A0A917Q9K4_9HYPH</name>
<comment type="subcellular location">
    <subcellularLocation>
        <location evidence="1">Cell membrane</location>
        <topology evidence="1">Multi-pass membrane protein</topology>
    </subcellularLocation>
</comment>
<dbReference type="InterPro" id="IPR001123">
    <property type="entry name" value="LeuE-type"/>
</dbReference>
<dbReference type="PANTHER" id="PTHR30086:SF20">
    <property type="entry name" value="ARGININE EXPORTER PROTEIN ARGO-RELATED"/>
    <property type="match status" value="1"/>
</dbReference>
<dbReference type="PIRSF" id="PIRSF006324">
    <property type="entry name" value="LeuE"/>
    <property type="match status" value="1"/>
</dbReference>
<dbReference type="GO" id="GO:0005886">
    <property type="term" value="C:plasma membrane"/>
    <property type="evidence" value="ECO:0007669"/>
    <property type="project" value="UniProtKB-SubCell"/>
</dbReference>
<evidence type="ECO:0000256" key="2">
    <source>
        <dbReference type="ARBA" id="ARBA00022475"/>
    </source>
</evidence>
<evidence type="ECO:0000313" key="8">
    <source>
        <dbReference type="Proteomes" id="UP000600449"/>
    </source>
</evidence>
<keyword evidence="4 6" id="KW-1133">Transmembrane helix</keyword>
<dbReference type="GO" id="GO:0015171">
    <property type="term" value="F:amino acid transmembrane transporter activity"/>
    <property type="evidence" value="ECO:0007669"/>
    <property type="project" value="TreeGrafter"/>
</dbReference>
<keyword evidence="3 6" id="KW-0812">Transmembrane</keyword>
<keyword evidence="2" id="KW-1003">Cell membrane</keyword>
<dbReference type="Proteomes" id="UP000600449">
    <property type="component" value="Unassembled WGS sequence"/>
</dbReference>
<evidence type="ECO:0000256" key="3">
    <source>
        <dbReference type="ARBA" id="ARBA00022692"/>
    </source>
</evidence>
<evidence type="ECO:0000256" key="6">
    <source>
        <dbReference type="SAM" id="Phobius"/>
    </source>
</evidence>
<dbReference type="PANTHER" id="PTHR30086">
    <property type="entry name" value="ARGININE EXPORTER PROTEIN ARGO"/>
    <property type="match status" value="1"/>
</dbReference>
<organism evidence="7 8">
    <name type="scientific">Salinarimonas ramus</name>
    <dbReference type="NCBI Taxonomy" id="690164"/>
    <lineage>
        <taxon>Bacteria</taxon>
        <taxon>Pseudomonadati</taxon>
        <taxon>Pseudomonadota</taxon>
        <taxon>Alphaproteobacteria</taxon>
        <taxon>Hyphomicrobiales</taxon>
        <taxon>Salinarimonadaceae</taxon>
        <taxon>Salinarimonas</taxon>
    </lineage>
</organism>
<feature type="transmembrane region" description="Helical" evidence="6">
    <location>
        <begin position="47"/>
        <end position="74"/>
    </location>
</feature>
<evidence type="ECO:0000256" key="5">
    <source>
        <dbReference type="ARBA" id="ARBA00023136"/>
    </source>
</evidence>
<evidence type="ECO:0000313" key="7">
    <source>
        <dbReference type="EMBL" id="GGK36419.1"/>
    </source>
</evidence>
<evidence type="ECO:0000256" key="1">
    <source>
        <dbReference type="ARBA" id="ARBA00004651"/>
    </source>
</evidence>
<gene>
    <name evidence="7" type="ORF">GCM10011322_24280</name>
</gene>
<feature type="transmembrane region" description="Helical" evidence="6">
    <location>
        <begin position="185"/>
        <end position="210"/>
    </location>
</feature>
<evidence type="ECO:0000256" key="4">
    <source>
        <dbReference type="ARBA" id="ARBA00022989"/>
    </source>
</evidence>
<dbReference type="AlphaFoldDB" id="A0A917Q9K4"/>
<protein>
    <submittedName>
        <fullName evidence="7">Lysine transporter LysE</fullName>
    </submittedName>
</protein>
<proteinExistence type="predicted"/>
<keyword evidence="5 6" id="KW-0472">Membrane</keyword>
<reference evidence="7 8" key="1">
    <citation type="journal article" date="2014" name="Int. J. Syst. Evol. Microbiol.">
        <title>Complete genome sequence of Corynebacterium casei LMG S-19264T (=DSM 44701T), isolated from a smear-ripened cheese.</title>
        <authorList>
            <consortium name="US DOE Joint Genome Institute (JGI-PGF)"/>
            <person name="Walter F."/>
            <person name="Albersmeier A."/>
            <person name="Kalinowski J."/>
            <person name="Ruckert C."/>
        </authorList>
    </citation>
    <scope>NUCLEOTIDE SEQUENCE [LARGE SCALE GENOMIC DNA]</scope>
    <source>
        <strain evidence="7 8">CGMCC 1.9161</strain>
    </source>
</reference>
<keyword evidence="8" id="KW-1185">Reference proteome</keyword>
<dbReference type="Pfam" id="PF01810">
    <property type="entry name" value="LysE"/>
    <property type="match status" value="1"/>
</dbReference>
<dbReference type="EMBL" id="BMMF01000006">
    <property type="protein sequence ID" value="GGK36419.1"/>
    <property type="molecule type" value="Genomic_DNA"/>
</dbReference>
<accession>A0A917Q9K4</accession>
<comment type="caution">
    <text evidence="7">The sequence shown here is derived from an EMBL/GenBank/DDBJ whole genome shotgun (WGS) entry which is preliminary data.</text>
</comment>